<dbReference type="Proteomes" id="UP000199215">
    <property type="component" value="Unassembled WGS sequence"/>
</dbReference>
<sequence>MIFLDSWVWLEFLFSGDHDAEAESVIERADSATVGGVITPTILAEVSYRVRVVEDAATADQAVDALRDYAHIESIPVVDEVAEYAAKLRFKYYEPSERELSYADAIHLATASLHDECDVLYSGDPDFDGLEEIETVILGD</sequence>
<comment type="cofactor">
    <cofactor evidence="5">
        <name>Mg(2+)</name>
        <dbReference type="ChEBI" id="CHEBI:18420"/>
    </cofactor>
</comment>
<comment type="function">
    <text evidence="5">Toxic component of a toxin-antitoxin (TA) system. An RNase.</text>
</comment>
<protein>
    <recommendedName>
        <fullName evidence="5">Ribonuclease VapC</fullName>
        <shortName evidence="5">RNase VapC</shortName>
        <ecNumber evidence="5">3.1.-.-</ecNumber>
    </recommendedName>
    <alternativeName>
        <fullName evidence="5">Putative toxin VapC</fullName>
    </alternativeName>
</protein>
<dbReference type="AlphaFoldDB" id="A0A1H6HP26"/>
<gene>
    <name evidence="5" type="primary">vapC</name>
    <name evidence="7" type="ORF">SAMN05192561_10182</name>
</gene>
<dbReference type="GO" id="GO:0016787">
    <property type="term" value="F:hydrolase activity"/>
    <property type="evidence" value="ECO:0007669"/>
    <property type="project" value="UniProtKB-KW"/>
</dbReference>
<dbReference type="EMBL" id="FNWU01000001">
    <property type="protein sequence ID" value="SEH36832.1"/>
    <property type="molecule type" value="Genomic_DNA"/>
</dbReference>
<evidence type="ECO:0000256" key="5">
    <source>
        <dbReference type="HAMAP-Rule" id="MF_00265"/>
    </source>
</evidence>
<dbReference type="STRING" id="1267564.SAMN05192561_10182"/>
<evidence type="ECO:0000259" key="6">
    <source>
        <dbReference type="Pfam" id="PF01850"/>
    </source>
</evidence>
<feature type="binding site" evidence="5">
    <location>
        <position position="5"/>
    </location>
    <ligand>
        <name>Mg(2+)</name>
        <dbReference type="ChEBI" id="CHEBI:18420"/>
    </ligand>
</feature>
<keyword evidence="1 5" id="KW-1277">Toxin-antitoxin system</keyword>
<dbReference type="GO" id="GO:0000287">
    <property type="term" value="F:magnesium ion binding"/>
    <property type="evidence" value="ECO:0007669"/>
    <property type="project" value="UniProtKB-UniRule"/>
</dbReference>
<dbReference type="InterPro" id="IPR002716">
    <property type="entry name" value="PIN_dom"/>
</dbReference>
<dbReference type="GO" id="GO:0004540">
    <property type="term" value="F:RNA nuclease activity"/>
    <property type="evidence" value="ECO:0007669"/>
    <property type="project" value="InterPro"/>
</dbReference>
<dbReference type="OrthoDB" id="335130at2157"/>
<dbReference type="InterPro" id="IPR022907">
    <property type="entry name" value="VapC_family"/>
</dbReference>
<dbReference type="SUPFAM" id="SSF88723">
    <property type="entry name" value="PIN domain-like"/>
    <property type="match status" value="1"/>
</dbReference>
<dbReference type="Gene3D" id="3.40.50.1010">
    <property type="entry name" value="5'-nuclease"/>
    <property type="match status" value="1"/>
</dbReference>
<organism evidence="7 8">
    <name type="scientific">Halopenitus malekzadehii</name>
    <dbReference type="NCBI Taxonomy" id="1267564"/>
    <lineage>
        <taxon>Archaea</taxon>
        <taxon>Methanobacteriati</taxon>
        <taxon>Methanobacteriota</taxon>
        <taxon>Stenosarchaea group</taxon>
        <taxon>Halobacteria</taxon>
        <taxon>Halobacteriales</taxon>
        <taxon>Haloferacaceae</taxon>
        <taxon>Halopenitus</taxon>
    </lineage>
</organism>
<keyword evidence="5" id="KW-0800">Toxin</keyword>
<feature type="binding site" evidence="5">
    <location>
        <position position="104"/>
    </location>
    <ligand>
        <name>Mg(2+)</name>
        <dbReference type="ChEBI" id="CHEBI:18420"/>
    </ligand>
</feature>
<keyword evidence="8" id="KW-1185">Reference proteome</keyword>
<evidence type="ECO:0000256" key="3">
    <source>
        <dbReference type="ARBA" id="ARBA00022723"/>
    </source>
</evidence>
<keyword evidence="5" id="KW-0460">Magnesium</keyword>
<evidence type="ECO:0000256" key="1">
    <source>
        <dbReference type="ARBA" id="ARBA00022649"/>
    </source>
</evidence>
<comment type="similarity">
    <text evidence="5">Belongs to the PINc/VapC protein family.</text>
</comment>
<dbReference type="RefSeq" id="WP_092812762.1">
    <property type="nucleotide sequence ID" value="NZ_FNWU01000001.1"/>
</dbReference>
<evidence type="ECO:0000313" key="7">
    <source>
        <dbReference type="EMBL" id="SEH36832.1"/>
    </source>
</evidence>
<keyword evidence="3 5" id="KW-0479">Metal-binding</keyword>
<accession>A0A1H6HP26</accession>
<evidence type="ECO:0000256" key="2">
    <source>
        <dbReference type="ARBA" id="ARBA00022722"/>
    </source>
</evidence>
<dbReference type="GO" id="GO:0090729">
    <property type="term" value="F:toxin activity"/>
    <property type="evidence" value="ECO:0007669"/>
    <property type="project" value="UniProtKB-KW"/>
</dbReference>
<proteinExistence type="inferred from homology"/>
<dbReference type="HAMAP" id="MF_00265">
    <property type="entry name" value="VapC_Nob1"/>
    <property type="match status" value="1"/>
</dbReference>
<keyword evidence="4 5" id="KW-0378">Hydrolase</keyword>
<dbReference type="EC" id="3.1.-.-" evidence="5"/>
<reference evidence="7 8" key="1">
    <citation type="submission" date="2016-10" db="EMBL/GenBank/DDBJ databases">
        <authorList>
            <person name="de Groot N.N."/>
        </authorList>
    </citation>
    <scope>NUCLEOTIDE SEQUENCE [LARGE SCALE GENOMIC DNA]</scope>
    <source>
        <strain evidence="7 8">IBRC-M10418</strain>
    </source>
</reference>
<dbReference type="InterPro" id="IPR029060">
    <property type="entry name" value="PIN-like_dom_sf"/>
</dbReference>
<evidence type="ECO:0000313" key="8">
    <source>
        <dbReference type="Proteomes" id="UP000199215"/>
    </source>
</evidence>
<evidence type="ECO:0000256" key="4">
    <source>
        <dbReference type="ARBA" id="ARBA00022801"/>
    </source>
</evidence>
<name>A0A1H6HP26_9EURY</name>
<dbReference type="Pfam" id="PF01850">
    <property type="entry name" value="PIN"/>
    <property type="match status" value="1"/>
</dbReference>
<keyword evidence="2 5" id="KW-0540">Nuclease</keyword>
<feature type="domain" description="PIN" evidence="6">
    <location>
        <begin position="2"/>
        <end position="129"/>
    </location>
</feature>